<dbReference type="NCBIfam" id="NF006050">
    <property type="entry name" value="PRK08197.1"/>
    <property type="match status" value="1"/>
</dbReference>
<evidence type="ECO:0000256" key="3">
    <source>
        <dbReference type="ARBA" id="ARBA00018679"/>
    </source>
</evidence>
<dbReference type="GO" id="GO:0009097">
    <property type="term" value="P:isoleucine biosynthetic process"/>
    <property type="evidence" value="ECO:0007669"/>
    <property type="project" value="TreeGrafter"/>
</dbReference>
<evidence type="ECO:0000313" key="12">
    <source>
        <dbReference type="EMBL" id="SHI56619.1"/>
    </source>
</evidence>
<comment type="pathway">
    <text evidence="8">Amino-acid biosynthesis; L-threonine biosynthesis; L-threonine from L-aspartate: step 5/5.</text>
</comment>
<feature type="modified residue" description="N6-(pyridoxal phosphate)lysine" evidence="10">
    <location>
        <position position="111"/>
    </location>
</feature>
<dbReference type="InterPro" id="IPR001926">
    <property type="entry name" value="TrpB-like_PALP"/>
</dbReference>
<comment type="function">
    <text evidence="8">Catalyzes the gamma-elimination of phosphate from L-phosphohomoserine and the beta-addition of water to produce L-threonine.</text>
</comment>
<organism evidence="12 13">
    <name type="scientific">Parasporobacterium paucivorans DSM 15970</name>
    <dbReference type="NCBI Taxonomy" id="1122934"/>
    <lineage>
        <taxon>Bacteria</taxon>
        <taxon>Bacillati</taxon>
        <taxon>Bacillota</taxon>
        <taxon>Clostridia</taxon>
        <taxon>Lachnospirales</taxon>
        <taxon>Lachnospiraceae</taxon>
        <taxon>Parasporobacterium</taxon>
    </lineage>
</organism>
<comment type="cofactor">
    <cofactor evidence="1 8 9">
        <name>pyridoxal 5'-phosphate</name>
        <dbReference type="ChEBI" id="CHEBI:597326"/>
    </cofactor>
</comment>
<dbReference type="RefSeq" id="WP_073992778.1">
    <property type="nucleotide sequence ID" value="NZ_FQYT01000004.1"/>
</dbReference>
<keyword evidence="13" id="KW-1185">Reference proteome</keyword>
<reference evidence="12 13" key="1">
    <citation type="submission" date="2016-11" db="EMBL/GenBank/DDBJ databases">
        <authorList>
            <person name="Jaros S."/>
            <person name="Januszkiewicz K."/>
            <person name="Wedrychowicz H."/>
        </authorList>
    </citation>
    <scope>NUCLEOTIDE SEQUENCE [LARGE SCALE GENOMIC DNA]</scope>
    <source>
        <strain evidence="12 13">DSM 15970</strain>
    </source>
</reference>
<dbReference type="GO" id="GO:0009088">
    <property type="term" value="P:threonine biosynthetic process"/>
    <property type="evidence" value="ECO:0007669"/>
    <property type="project" value="UniProtKB-UniRule"/>
</dbReference>
<dbReference type="GO" id="GO:0006567">
    <property type="term" value="P:L-threonine catabolic process"/>
    <property type="evidence" value="ECO:0007669"/>
    <property type="project" value="TreeGrafter"/>
</dbReference>
<dbReference type="Proteomes" id="UP000184342">
    <property type="component" value="Unassembled WGS sequence"/>
</dbReference>
<name>A0A1M6C6I2_9FIRM</name>
<dbReference type="Gene3D" id="3.40.50.1100">
    <property type="match status" value="2"/>
</dbReference>
<dbReference type="SUPFAM" id="SSF53686">
    <property type="entry name" value="Tryptophan synthase beta subunit-like PLP-dependent enzymes"/>
    <property type="match status" value="1"/>
</dbReference>
<gene>
    <name evidence="12" type="ORF">SAMN02745691_00486</name>
</gene>
<evidence type="ECO:0000256" key="10">
    <source>
        <dbReference type="PIRSR" id="PIRSR038945-2"/>
    </source>
</evidence>
<keyword evidence="4 8" id="KW-0663">Pyridoxal phosphate</keyword>
<evidence type="ECO:0000256" key="9">
    <source>
        <dbReference type="PIRSR" id="PIRSR038945-1"/>
    </source>
</evidence>
<dbReference type="AlphaFoldDB" id="A0A1M6C6I2"/>
<comment type="similarity">
    <text evidence="2 8">Belongs to the threonine synthase family.</text>
</comment>
<dbReference type="InterPro" id="IPR036052">
    <property type="entry name" value="TrpB-like_PALP_sf"/>
</dbReference>
<evidence type="ECO:0000256" key="1">
    <source>
        <dbReference type="ARBA" id="ARBA00001933"/>
    </source>
</evidence>
<dbReference type="EMBL" id="FQYT01000004">
    <property type="protein sequence ID" value="SHI56619.1"/>
    <property type="molecule type" value="Genomic_DNA"/>
</dbReference>
<keyword evidence="8" id="KW-0791">Threonine biosynthesis</keyword>
<evidence type="ECO:0000256" key="5">
    <source>
        <dbReference type="ARBA" id="ARBA00023239"/>
    </source>
</evidence>
<evidence type="ECO:0000256" key="4">
    <source>
        <dbReference type="ARBA" id="ARBA00022898"/>
    </source>
</evidence>
<dbReference type="PANTHER" id="PTHR48078">
    <property type="entry name" value="THREONINE DEHYDRATASE, MITOCHONDRIAL-RELATED"/>
    <property type="match status" value="1"/>
</dbReference>
<dbReference type="InterPro" id="IPR050147">
    <property type="entry name" value="Ser/Thr_Dehydratase"/>
</dbReference>
<dbReference type="STRING" id="1122934.SAMN02745691_00486"/>
<keyword evidence="5 8" id="KW-0456">Lyase</keyword>
<dbReference type="NCBIfam" id="TIGR00260">
    <property type="entry name" value="thrC"/>
    <property type="match status" value="1"/>
</dbReference>
<dbReference type="InterPro" id="IPR004450">
    <property type="entry name" value="Thr_synthase-like"/>
</dbReference>
<evidence type="ECO:0000313" key="13">
    <source>
        <dbReference type="Proteomes" id="UP000184342"/>
    </source>
</evidence>
<dbReference type="Pfam" id="PF00291">
    <property type="entry name" value="PALP"/>
    <property type="match status" value="1"/>
</dbReference>
<dbReference type="GO" id="GO:0003941">
    <property type="term" value="F:L-serine ammonia-lyase activity"/>
    <property type="evidence" value="ECO:0007669"/>
    <property type="project" value="TreeGrafter"/>
</dbReference>
<evidence type="ECO:0000256" key="7">
    <source>
        <dbReference type="NCBIfam" id="TIGR00260"/>
    </source>
</evidence>
<evidence type="ECO:0000256" key="8">
    <source>
        <dbReference type="PIRNR" id="PIRNR038945"/>
    </source>
</evidence>
<evidence type="ECO:0000256" key="6">
    <source>
        <dbReference type="ARBA" id="ARBA00049144"/>
    </source>
</evidence>
<evidence type="ECO:0000256" key="2">
    <source>
        <dbReference type="ARBA" id="ARBA00005517"/>
    </source>
</evidence>
<dbReference type="CDD" id="cd01563">
    <property type="entry name" value="Thr-synth_1"/>
    <property type="match status" value="1"/>
</dbReference>
<evidence type="ECO:0000259" key="11">
    <source>
        <dbReference type="Pfam" id="PF00291"/>
    </source>
</evidence>
<accession>A0A1M6C6I2</accession>
<dbReference type="PANTHER" id="PTHR48078:SF6">
    <property type="entry name" value="L-THREONINE DEHYDRATASE CATABOLIC TDCB"/>
    <property type="match status" value="1"/>
</dbReference>
<dbReference type="EC" id="4.2.3.1" evidence="7 8"/>
<dbReference type="OrthoDB" id="9778118at2"/>
<protein>
    <recommendedName>
        <fullName evidence="3 7">Threonine synthase</fullName>
        <ecNumber evidence="7 8">4.2.3.1</ecNumber>
    </recommendedName>
</protein>
<comment type="catalytic activity">
    <reaction evidence="6 8">
        <text>O-phospho-L-homoserine + H2O = L-threonine + phosphate</text>
        <dbReference type="Rhea" id="RHEA:10840"/>
        <dbReference type="ChEBI" id="CHEBI:15377"/>
        <dbReference type="ChEBI" id="CHEBI:43474"/>
        <dbReference type="ChEBI" id="CHEBI:57590"/>
        <dbReference type="ChEBI" id="CHEBI:57926"/>
        <dbReference type="EC" id="4.2.3.1"/>
    </reaction>
</comment>
<proteinExistence type="inferred from homology"/>
<dbReference type="UniPathway" id="UPA00050">
    <property type="reaction ID" value="UER00065"/>
</dbReference>
<dbReference type="GO" id="GO:0004794">
    <property type="term" value="F:threonine deaminase activity"/>
    <property type="evidence" value="ECO:0007669"/>
    <property type="project" value="TreeGrafter"/>
</dbReference>
<dbReference type="GO" id="GO:0006565">
    <property type="term" value="P:L-serine catabolic process"/>
    <property type="evidence" value="ECO:0007669"/>
    <property type="project" value="TreeGrafter"/>
</dbReference>
<dbReference type="InterPro" id="IPR026260">
    <property type="entry name" value="Thr_Synthase_bac/arc"/>
</dbReference>
<feature type="domain" description="Tryptophan synthase beta chain-like PALP" evidence="11">
    <location>
        <begin position="76"/>
        <end position="375"/>
    </location>
</feature>
<sequence length="410" mass="44329">MRQVISAVCISCGAEYEATPTITTCRKCGGILDIKYDYGYIRQVLTKDKIASREQTMWRYRELLPAEGEDRVRRLRVGWSPLYETPLLAESIGIKRLHIKDDGINPTASLKDRASVMAVVKAAEAGLRTIACSSTGNAASSLAGSCAAADFESYIFVPQRAPEGKLAQLMMFGAHVFLVEGNYEDTFRISAEGIEKYGWYNRNAAINPYLVEGKKTVSMEIAEQLGYEMPDYIAVSVGDGCTISGVWKGLKDLYAIGFINRLPKLISVQAQGCCPVNRAVEENAPVRPMEENTIADSIAVGAPRNPDKAIRAIKESGGIVINVSDEEIMQAMRLLGRTCGVFAEPAGAAGTAGLKKAVEMKRILPGATVVSLVTGNGLKDVANAIRAAGKPKAITPDMECLDRALKEVRI</sequence>
<dbReference type="GO" id="GO:0004795">
    <property type="term" value="F:threonine synthase activity"/>
    <property type="evidence" value="ECO:0007669"/>
    <property type="project" value="UniProtKB-UniRule"/>
</dbReference>
<feature type="binding site" evidence="9">
    <location>
        <position position="137"/>
    </location>
    <ligand>
        <name>pyridoxal 5'-phosphate</name>
        <dbReference type="ChEBI" id="CHEBI:597326"/>
    </ligand>
</feature>
<keyword evidence="8" id="KW-0028">Amino-acid biosynthesis</keyword>
<dbReference type="PIRSF" id="PIRSF038945">
    <property type="entry name" value="Thr_synthase"/>
    <property type="match status" value="1"/>
</dbReference>
<feature type="binding site" evidence="9">
    <location>
        <position position="374"/>
    </location>
    <ligand>
        <name>pyridoxal 5'-phosphate</name>
        <dbReference type="ChEBI" id="CHEBI:597326"/>
    </ligand>
</feature>